<accession>A0A2I1I5Y4</accession>
<dbReference type="PROSITE" id="PS50943">
    <property type="entry name" value="HTH_CROC1"/>
    <property type="match status" value="1"/>
</dbReference>
<name>A0A2I1I5Y4_9ACTO</name>
<evidence type="ECO:0000259" key="1">
    <source>
        <dbReference type="PROSITE" id="PS50943"/>
    </source>
</evidence>
<dbReference type="OrthoDB" id="3267729at2"/>
<dbReference type="Gene3D" id="1.10.260.40">
    <property type="entry name" value="lambda repressor-like DNA-binding domains"/>
    <property type="match status" value="1"/>
</dbReference>
<comment type="caution">
    <text evidence="2">The sequence shown here is derived from an EMBL/GenBank/DDBJ whole genome shotgun (WGS) entry which is preliminary data.</text>
</comment>
<sequence length="110" mass="12157">MNNDDFLASMTTNEIVGEQVSIWLRRRDRTATALGEFLGVTQTTASRKLKGDTTWTITDLARTAAFLDVPLGDLLPSIIVEQEREKRPIFSDQALDVVAGARFELTTSGL</sequence>
<dbReference type="InterPro" id="IPR001387">
    <property type="entry name" value="Cro/C1-type_HTH"/>
</dbReference>
<dbReference type="InterPro" id="IPR013975">
    <property type="entry name" value="Tscrpt_reg_BetR_N"/>
</dbReference>
<dbReference type="AlphaFoldDB" id="A0A2I1I5Y4"/>
<feature type="domain" description="HTH cro/C1-type" evidence="1">
    <location>
        <begin position="26"/>
        <end position="74"/>
    </location>
</feature>
<dbReference type="SUPFAM" id="SSF47413">
    <property type="entry name" value="lambda repressor-like DNA-binding domains"/>
    <property type="match status" value="1"/>
</dbReference>
<proteinExistence type="predicted"/>
<dbReference type="Pfam" id="PF08667">
    <property type="entry name" value="BetR"/>
    <property type="match status" value="1"/>
</dbReference>
<evidence type="ECO:0000313" key="2">
    <source>
        <dbReference type="EMBL" id="PKY66509.1"/>
    </source>
</evidence>
<dbReference type="EMBL" id="PKKJ01000003">
    <property type="protein sequence ID" value="PKY66509.1"/>
    <property type="molecule type" value="Genomic_DNA"/>
</dbReference>
<organism evidence="2 3">
    <name type="scientific">Schaalia turicensis</name>
    <dbReference type="NCBI Taxonomy" id="131111"/>
    <lineage>
        <taxon>Bacteria</taxon>
        <taxon>Bacillati</taxon>
        <taxon>Actinomycetota</taxon>
        <taxon>Actinomycetes</taxon>
        <taxon>Actinomycetales</taxon>
        <taxon>Actinomycetaceae</taxon>
        <taxon>Schaalia</taxon>
    </lineage>
</organism>
<protein>
    <recommendedName>
        <fullName evidence="1">HTH cro/C1-type domain-containing protein</fullName>
    </recommendedName>
</protein>
<reference evidence="2 3" key="1">
    <citation type="submission" date="2017-12" db="EMBL/GenBank/DDBJ databases">
        <title>Phylogenetic diversity of female urinary microbiome.</title>
        <authorList>
            <person name="Thomas-White K."/>
            <person name="Wolfe A.J."/>
        </authorList>
    </citation>
    <scope>NUCLEOTIDE SEQUENCE [LARGE SCALE GENOMIC DNA]</scope>
    <source>
        <strain evidence="2 3">UMB0250</strain>
    </source>
</reference>
<dbReference type="GO" id="GO:0003677">
    <property type="term" value="F:DNA binding"/>
    <property type="evidence" value="ECO:0007669"/>
    <property type="project" value="InterPro"/>
</dbReference>
<evidence type="ECO:0000313" key="3">
    <source>
        <dbReference type="Proteomes" id="UP000234545"/>
    </source>
</evidence>
<dbReference type="InterPro" id="IPR010982">
    <property type="entry name" value="Lambda_DNA-bd_dom_sf"/>
</dbReference>
<dbReference type="Proteomes" id="UP000234545">
    <property type="component" value="Unassembled WGS sequence"/>
</dbReference>
<gene>
    <name evidence="2" type="ORF">CYJ25_04045</name>
</gene>
<dbReference type="CDD" id="cd00093">
    <property type="entry name" value="HTH_XRE"/>
    <property type="match status" value="1"/>
</dbReference>